<dbReference type="GO" id="GO:0033744">
    <property type="term" value="F:L-methionine:thioredoxin-disulfide S-oxidoreductase activity"/>
    <property type="evidence" value="ECO:0007669"/>
    <property type="project" value="RHEA"/>
</dbReference>
<evidence type="ECO:0000256" key="1">
    <source>
        <dbReference type="ARBA" id="ARBA00023002"/>
    </source>
</evidence>
<protein>
    <recommendedName>
        <fullName evidence="4">Peptide methionine sulfoxide reductase MsrA</fullName>
        <shortName evidence="4">Protein-methionine-S-oxide reductase</shortName>
        <ecNumber evidence="4">1.8.4.11</ecNumber>
    </recommendedName>
    <alternativeName>
        <fullName evidence="4">Peptide-methionine (S)-S-oxide reductase</fullName>
        <shortName evidence="4">Peptide Met(O) reductase</shortName>
    </alternativeName>
</protein>
<feature type="domain" description="Peptide methionine sulphoxide reductase MsrA" evidence="5">
    <location>
        <begin position="3"/>
        <end position="153"/>
    </location>
</feature>
<dbReference type="NCBIfam" id="TIGR00401">
    <property type="entry name" value="msrA"/>
    <property type="match status" value="1"/>
</dbReference>
<dbReference type="EMBL" id="MBDL01000001">
    <property type="protein sequence ID" value="ODA14357.1"/>
    <property type="molecule type" value="Genomic_DNA"/>
</dbReference>
<dbReference type="InterPro" id="IPR036509">
    <property type="entry name" value="Met_Sox_Rdtase_MsrA_sf"/>
</dbReference>
<dbReference type="HAMAP" id="MF_01401">
    <property type="entry name" value="MsrA"/>
    <property type="match status" value="1"/>
</dbReference>
<dbReference type="PANTHER" id="PTHR43774:SF1">
    <property type="entry name" value="PEPTIDE METHIONINE SULFOXIDE REDUCTASE MSRA 2"/>
    <property type="match status" value="1"/>
</dbReference>
<dbReference type="SUPFAM" id="SSF55068">
    <property type="entry name" value="Peptide methionine sulfoxide reductase"/>
    <property type="match status" value="1"/>
</dbReference>
<name>A0A1C3D0L2_9GAMM</name>
<dbReference type="PANTHER" id="PTHR43774">
    <property type="entry name" value="PEPTIDE METHIONINE SULFOXIDE REDUCTASE"/>
    <property type="match status" value="1"/>
</dbReference>
<dbReference type="GO" id="GO:0008113">
    <property type="term" value="F:peptide-methionine (S)-S-oxide reductase activity"/>
    <property type="evidence" value="ECO:0007669"/>
    <property type="project" value="UniProtKB-UniRule"/>
</dbReference>
<dbReference type="AlphaFoldDB" id="A0A1C3D0L2"/>
<dbReference type="OrthoDB" id="4174719at2"/>
<dbReference type="Proteomes" id="UP000186553">
    <property type="component" value="Unassembled WGS sequence"/>
</dbReference>
<keyword evidence="1 4" id="KW-0560">Oxidoreductase</keyword>
<evidence type="ECO:0000313" key="6">
    <source>
        <dbReference type="EMBL" id="ODA14357.1"/>
    </source>
</evidence>
<organism evidence="6 7">
    <name type="scientific">Acinetobacter celticus</name>
    <dbReference type="NCBI Taxonomy" id="1891224"/>
    <lineage>
        <taxon>Bacteria</taxon>
        <taxon>Pseudomonadati</taxon>
        <taxon>Pseudomonadota</taxon>
        <taxon>Gammaproteobacteria</taxon>
        <taxon>Moraxellales</taxon>
        <taxon>Moraxellaceae</taxon>
        <taxon>Acinetobacter</taxon>
    </lineage>
</organism>
<comment type="similarity">
    <text evidence="4">Belongs to the MsrA Met sulfoxide reductase family.</text>
</comment>
<dbReference type="Gene3D" id="3.30.1060.10">
    <property type="entry name" value="Peptide methionine sulphoxide reductase MsrA"/>
    <property type="match status" value="1"/>
</dbReference>
<evidence type="ECO:0000256" key="3">
    <source>
        <dbReference type="ARBA" id="ARBA00048782"/>
    </source>
</evidence>
<keyword evidence="7" id="KW-1185">Reference proteome</keyword>
<accession>A0A1C3D0L2</accession>
<comment type="caution">
    <text evidence="6">The sequence shown here is derived from an EMBL/GenBank/DDBJ whole genome shotgun (WGS) entry which is preliminary data.</text>
</comment>
<comment type="catalytic activity">
    <reaction evidence="3 4">
        <text>[thioredoxin]-disulfide + L-methionine + H2O = L-methionine (S)-S-oxide + [thioredoxin]-dithiol</text>
        <dbReference type="Rhea" id="RHEA:19993"/>
        <dbReference type="Rhea" id="RHEA-COMP:10698"/>
        <dbReference type="Rhea" id="RHEA-COMP:10700"/>
        <dbReference type="ChEBI" id="CHEBI:15377"/>
        <dbReference type="ChEBI" id="CHEBI:29950"/>
        <dbReference type="ChEBI" id="CHEBI:50058"/>
        <dbReference type="ChEBI" id="CHEBI:57844"/>
        <dbReference type="ChEBI" id="CHEBI:58772"/>
        <dbReference type="EC" id="1.8.4.11"/>
    </reaction>
</comment>
<dbReference type="Pfam" id="PF01625">
    <property type="entry name" value="PMSR"/>
    <property type="match status" value="1"/>
</dbReference>
<dbReference type="InterPro" id="IPR002569">
    <property type="entry name" value="Met_Sox_Rdtase_MsrA_dom"/>
</dbReference>
<proteinExistence type="inferred from homology"/>
<evidence type="ECO:0000256" key="4">
    <source>
        <dbReference type="HAMAP-Rule" id="MF_01401"/>
    </source>
</evidence>
<dbReference type="STRING" id="1891224.BBP83_00640"/>
<feature type="active site" evidence="4">
    <location>
        <position position="10"/>
    </location>
</feature>
<sequence length="174" mass="19631">MQQALFGGGCFWCTEAVFLQLKGVEQVVSGYAGGHTPQPRYEDICKGDTQHAEVILIDFDESQISFAQLLDVFFATHDPTTLNRQGNDVGTQYRSVIYYLNEQQQQQAQQLINKLKADGIAIVTELSPAPTFFPAEEYHQNYFARNPAQGYCNFAIPPKLMKLQSKFQDLLKAE</sequence>
<dbReference type="RefSeq" id="WP_068885499.1">
    <property type="nucleotide sequence ID" value="NZ_CBCRUU010000003.1"/>
</dbReference>
<evidence type="ECO:0000259" key="5">
    <source>
        <dbReference type="Pfam" id="PF01625"/>
    </source>
</evidence>
<reference evidence="6 7" key="1">
    <citation type="submission" date="2016-07" db="EMBL/GenBank/DDBJ databases">
        <title>Acinetobacter sp. ANC 4603.</title>
        <authorList>
            <person name="Radolfova-Krizova L."/>
            <person name="Nemec A."/>
        </authorList>
    </citation>
    <scope>NUCLEOTIDE SEQUENCE [LARGE SCALE GENOMIC DNA]</scope>
    <source>
        <strain evidence="6 7">ANC 4603</strain>
    </source>
</reference>
<comment type="catalytic activity">
    <reaction evidence="2 4">
        <text>L-methionyl-[protein] + [thioredoxin]-disulfide + H2O = L-methionyl-(S)-S-oxide-[protein] + [thioredoxin]-dithiol</text>
        <dbReference type="Rhea" id="RHEA:14217"/>
        <dbReference type="Rhea" id="RHEA-COMP:10698"/>
        <dbReference type="Rhea" id="RHEA-COMP:10700"/>
        <dbReference type="Rhea" id="RHEA-COMP:12313"/>
        <dbReference type="Rhea" id="RHEA-COMP:12315"/>
        <dbReference type="ChEBI" id="CHEBI:15377"/>
        <dbReference type="ChEBI" id="CHEBI:16044"/>
        <dbReference type="ChEBI" id="CHEBI:29950"/>
        <dbReference type="ChEBI" id="CHEBI:44120"/>
        <dbReference type="ChEBI" id="CHEBI:50058"/>
        <dbReference type="EC" id="1.8.4.11"/>
    </reaction>
</comment>
<gene>
    <name evidence="4" type="primary">msrA</name>
    <name evidence="6" type="ORF">BBP83_00640</name>
</gene>
<dbReference type="EC" id="1.8.4.11" evidence="4"/>
<evidence type="ECO:0000313" key="7">
    <source>
        <dbReference type="Proteomes" id="UP000186553"/>
    </source>
</evidence>
<comment type="function">
    <text evidence="4">Has an important function as a repair enzyme for proteins that have been inactivated by oxidation. Catalyzes the reversible oxidation-reduction of methionine sulfoxide in proteins to methionine.</text>
</comment>
<evidence type="ECO:0000256" key="2">
    <source>
        <dbReference type="ARBA" id="ARBA00047806"/>
    </source>
</evidence>